<dbReference type="PANTHER" id="PTHR43031:SF1">
    <property type="entry name" value="PYRIDINE NUCLEOTIDE-DISULPHIDE OXIDOREDUCTASE"/>
    <property type="match status" value="1"/>
</dbReference>
<dbReference type="SUPFAM" id="SSF52821">
    <property type="entry name" value="Rhodanese/Cell cycle control phosphatase"/>
    <property type="match status" value="1"/>
</dbReference>
<gene>
    <name evidence="2" type="ORF">HNQ92_004995</name>
</gene>
<keyword evidence="3" id="KW-1185">Reference proteome</keyword>
<dbReference type="EMBL" id="JACHGF010000011">
    <property type="protein sequence ID" value="MBB5286834.1"/>
    <property type="molecule type" value="Genomic_DNA"/>
</dbReference>
<evidence type="ECO:0000259" key="1">
    <source>
        <dbReference type="PROSITE" id="PS50206"/>
    </source>
</evidence>
<accession>A0A840TUB2</accession>
<dbReference type="PROSITE" id="PS50206">
    <property type="entry name" value="RHODANESE_3"/>
    <property type="match status" value="1"/>
</dbReference>
<dbReference type="InterPro" id="IPR036873">
    <property type="entry name" value="Rhodanese-like_dom_sf"/>
</dbReference>
<organism evidence="2 3">
    <name type="scientific">Rhabdobacter roseus</name>
    <dbReference type="NCBI Taxonomy" id="1655419"/>
    <lineage>
        <taxon>Bacteria</taxon>
        <taxon>Pseudomonadati</taxon>
        <taxon>Bacteroidota</taxon>
        <taxon>Cytophagia</taxon>
        <taxon>Cytophagales</taxon>
        <taxon>Cytophagaceae</taxon>
        <taxon>Rhabdobacter</taxon>
    </lineage>
</organism>
<feature type="domain" description="Rhodanese" evidence="1">
    <location>
        <begin position="16"/>
        <end position="105"/>
    </location>
</feature>
<dbReference type="InterPro" id="IPR001763">
    <property type="entry name" value="Rhodanese-like_dom"/>
</dbReference>
<dbReference type="SMART" id="SM00450">
    <property type="entry name" value="RHOD"/>
    <property type="match status" value="1"/>
</dbReference>
<name>A0A840TUB2_9BACT</name>
<proteinExistence type="predicted"/>
<evidence type="ECO:0000313" key="3">
    <source>
        <dbReference type="Proteomes" id="UP000557307"/>
    </source>
</evidence>
<dbReference type="NCBIfam" id="NF045521">
    <property type="entry name" value="rhoda_near_glyco"/>
    <property type="match status" value="1"/>
</dbReference>
<reference evidence="2 3" key="1">
    <citation type="submission" date="2020-08" db="EMBL/GenBank/DDBJ databases">
        <title>Genomic Encyclopedia of Type Strains, Phase IV (KMG-IV): sequencing the most valuable type-strain genomes for metagenomic binning, comparative biology and taxonomic classification.</title>
        <authorList>
            <person name="Goeker M."/>
        </authorList>
    </citation>
    <scope>NUCLEOTIDE SEQUENCE [LARGE SCALE GENOMIC DNA]</scope>
    <source>
        <strain evidence="2 3">DSM 105074</strain>
    </source>
</reference>
<comment type="caution">
    <text evidence="2">The sequence shown here is derived from an EMBL/GenBank/DDBJ whole genome shotgun (WGS) entry which is preliminary data.</text>
</comment>
<dbReference type="Gene3D" id="3.40.250.10">
    <property type="entry name" value="Rhodanese-like domain"/>
    <property type="match status" value="1"/>
</dbReference>
<dbReference type="PANTHER" id="PTHR43031">
    <property type="entry name" value="FAD-DEPENDENT OXIDOREDUCTASE"/>
    <property type="match status" value="1"/>
</dbReference>
<dbReference type="Pfam" id="PF00581">
    <property type="entry name" value="Rhodanese"/>
    <property type="match status" value="1"/>
</dbReference>
<protein>
    <submittedName>
        <fullName evidence="2">Rhodanese-related sulfurtransferase</fullName>
    </submittedName>
</protein>
<keyword evidence="2" id="KW-0808">Transferase</keyword>
<sequence>MYKNEVPLISCDSAQALAKAVFLDTRARPEYDVSHIPGARWVGYEEFSLPKVRDISFQTPVVVYCSVGVRSERVGKKMREAGYTQVYNLNGSLFEWVNQDKPIVNAQGQPTQKVHAYSPAWGIWLRKGQKVYE</sequence>
<dbReference type="InterPro" id="IPR050229">
    <property type="entry name" value="GlpE_sulfurtransferase"/>
</dbReference>
<dbReference type="PROSITE" id="PS00380">
    <property type="entry name" value="RHODANESE_1"/>
    <property type="match status" value="1"/>
</dbReference>
<dbReference type="CDD" id="cd00158">
    <property type="entry name" value="RHOD"/>
    <property type="match status" value="1"/>
</dbReference>
<dbReference type="GO" id="GO:0004792">
    <property type="term" value="F:thiosulfate-cyanide sulfurtransferase activity"/>
    <property type="evidence" value="ECO:0007669"/>
    <property type="project" value="InterPro"/>
</dbReference>
<dbReference type="InterPro" id="IPR001307">
    <property type="entry name" value="Thiosulphate_STrfase_CS"/>
</dbReference>
<dbReference type="AlphaFoldDB" id="A0A840TUB2"/>
<dbReference type="Proteomes" id="UP000557307">
    <property type="component" value="Unassembled WGS sequence"/>
</dbReference>
<evidence type="ECO:0000313" key="2">
    <source>
        <dbReference type="EMBL" id="MBB5286834.1"/>
    </source>
</evidence>